<evidence type="ECO:0000313" key="4">
    <source>
        <dbReference type="EMBL" id="TKA47657.1"/>
    </source>
</evidence>
<dbReference type="STRING" id="329885.A0A4U0VEV8"/>
<evidence type="ECO:0000313" key="3">
    <source>
        <dbReference type="EMBL" id="KAK0983305.1"/>
    </source>
</evidence>
<dbReference type="Proteomes" id="UP001168146">
    <property type="component" value="Unassembled WGS sequence"/>
</dbReference>
<reference evidence="2" key="2">
    <citation type="submission" date="2021-12" db="EMBL/GenBank/DDBJ databases">
        <title>Black yeast isolated from Biological Soil Crust.</title>
        <authorList>
            <person name="Kurbessoian T."/>
        </authorList>
    </citation>
    <scope>NUCLEOTIDE SEQUENCE</scope>
    <source>
        <strain evidence="2">CCFEE 5208</strain>
    </source>
</reference>
<dbReference type="OrthoDB" id="6250593at2759"/>
<accession>A0A4U0VEV8</accession>
<dbReference type="AlphaFoldDB" id="A0A4U0VEV8"/>
<dbReference type="EMBL" id="JAUJLE010000102">
    <property type="protein sequence ID" value="KAK0983305.1"/>
    <property type="molecule type" value="Genomic_DNA"/>
</dbReference>
<reference evidence="4 5" key="1">
    <citation type="submission" date="2017-03" db="EMBL/GenBank/DDBJ databases">
        <title>Genomes of endolithic fungi from Antarctica.</title>
        <authorList>
            <person name="Coleine C."/>
            <person name="Masonjones S."/>
            <person name="Stajich J.E."/>
        </authorList>
    </citation>
    <scope>NUCLEOTIDE SEQUENCE [LARGE SCALE GENOMIC DNA]</scope>
    <source>
        <strain evidence="4 5">CCFEE 5311</strain>
    </source>
</reference>
<proteinExistence type="predicted"/>
<dbReference type="Proteomes" id="UP000310066">
    <property type="component" value="Unassembled WGS sequence"/>
</dbReference>
<gene>
    <name evidence="4" type="ORF">B0A54_02031</name>
    <name evidence="2" type="ORF">LTR82_003410</name>
    <name evidence="3" type="ORF">LTR91_011248</name>
</gene>
<feature type="compositionally biased region" description="Basic and acidic residues" evidence="1">
    <location>
        <begin position="1"/>
        <end position="36"/>
    </location>
</feature>
<protein>
    <submittedName>
        <fullName evidence="4">Uncharacterized protein</fullName>
    </submittedName>
</protein>
<feature type="compositionally biased region" description="Basic and acidic residues" evidence="1">
    <location>
        <begin position="51"/>
        <end position="60"/>
    </location>
</feature>
<organism evidence="4 5">
    <name type="scientific">Friedmanniomyces endolithicus</name>
    <dbReference type="NCBI Taxonomy" id="329885"/>
    <lineage>
        <taxon>Eukaryota</taxon>
        <taxon>Fungi</taxon>
        <taxon>Dikarya</taxon>
        <taxon>Ascomycota</taxon>
        <taxon>Pezizomycotina</taxon>
        <taxon>Dothideomycetes</taxon>
        <taxon>Dothideomycetidae</taxon>
        <taxon>Mycosphaerellales</taxon>
        <taxon>Teratosphaeriaceae</taxon>
        <taxon>Friedmanniomyces</taxon>
    </lineage>
</organism>
<evidence type="ECO:0000313" key="6">
    <source>
        <dbReference type="Proteomes" id="UP001175353"/>
    </source>
</evidence>
<evidence type="ECO:0000256" key="1">
    <source>
        <dbReference type="SAM" id="MobiDB-lite"/>
    </source>
</evidence>
<evidence type="ECO:0000313" key="2">
    <source>
        <dbReference type="EMBL" id="KAK0325871.1"/>
    </source>
</evidence>
<comment type="caution">
    <text evidence="4">The sequence shown here is derived from an EMBL/GenBank/DDBJ whole genome shotgun (WGS) entry which is preliminary data.</text>
</comment>
<reference evidence="3" key="3">
    <citation type="submission" date="2023-06" db="EMBL/GenBank/DDBJ databases">
        <title>Black Yeasts Isolated from many extreme environments.</title>
        <authorList>
            <person name="Coleine C."/>
            <person name="Stajich J.E."/>
            <person name="Selbmann L."/>
        </authorList>
    </citation>
    <scope>NUCLEOTIDE SEQUENCE</scope>
    <source>
        <strain evidence="3">CCFEE 5200</strain>
    </source>
</reference>
<keyword evidence="6" id="KW-1185">Reference proteome</keyword>
<name>A0A4U0VEV8_9PEZI</name>
<feature type="region of interest" description="Disordered" evidence="1">
    <location>
        <begin position="1"/>
        <end position="66"/>
    </location>
</feature>
<dbReference type="EMBL" id="JASUXU010000006">
    <property type="protein sequence ID" value="KAK0325871.1"/>
    <property type="molecule type" value="Genomic_DNA"/>
</dbReference>
<sequence>MGLFNHHADKYKGLSDEDRKVLEQAHGNLNDHEKQVVQDSYSNKNNPDHPANPDHPEHGKFKQSMGGVSQKLGSAAIFGFGATAGSQLFNSIF</sequence>
<evidence type="ECO:0000313" key="5">
    <source>
        <dbReference type="Proteomes" id="UP000310066"/>
    </source>
</evidence>
<dbReference type="EMBL" id="NAJP01000005">
    <property type="protein sequence ID" value="TKA47657.1"/>
    <property type="molecule type" value="Genomic_DNA"/>
</dbReference>
<dbReference type="Proteomes" id="UP001175353">
    <property type="component" value="Unassembled WGS sequence"/>
</dbReference>